<feature type="transmembrane region" description="Helical" evidence="1">
    <location>
        <begin position="155"/>
        <end position="178"/>
    </location>
</feature>
<keyword evidence="1" id="KW-1133">Transmembrane helix</keyword>
<proteinExistence type="predicted"/>
<reference evidence="2 3" key="1">
    <citation type="submission" date="2022-10" db="EMBL/GenBank/DDBJ databases">
        <title>High-quality genome sequences of two octocoral-associated bacteria, Endozoicomonas euniceicola EF212 and Endozoicomonas gorgoniicola PS125.</title>
        <authorList>
            <person name="Chiou Y.-J."/>
            <person name="Chen Y.-H."/>
        </authorList>
    </citation>
    <scope>NUCLEOTIDE SEQUENCE [LARGE SCALE GENOMIC DNA]</scope>
    <source>
        <strain evidence="2 3">PS125</strain>
    </source>
</reference>
<accession>A0ABT3MQH7</accession>
<comment type="caution">
    <text evidence="2">The sequence shown here is derived from an EMBL/GenBank/DDBJ whole genome shotgun (WGS) entry which is preliminary data.</text>
</comment>
<organism evidence="2 3">
    <name type="scientific">Endozoicomonas gorgoniicola</name>
    <dbReference type="NCBI Taxonomy" id="1234144"/>
    <lineage>
        <taxon>Bacteria</taxon>
        <taxon>Pseudomonadati</taxon>
        <taxon>Pseudomonadota</taxon>
        <taxon>Gammaproteobacteria</taxon>
        <taxon>Oceanospirillales</taxon>
        <taxon>Endozoicomonadaceae</taxon>
        <taxon>Endozoicomonas</taxon>
    </lineage>
</organism>
<feature type="transmembrane region" description="Helical" evidence="1">
    <location>
        <begin position="120"/>
        <end position="143"/>
    </location>
</feature>
<gene>
    <name evidence="2" type="ORF">NX722_03040</name>
</gene>
<sequence length="257" mass="29742">MPNDLNMDLRHAKEFIERDEENLSGIHKDQVRYASLYMLTEISKRIIHHKNIEQAVNLHKRLDSIEGENKRWSDEYNNRIEKINGLSAKLIEYETGYNFVALYKGFSDIAEEKKKELSKLFLSLIVMGIIIILPLALEITYIFKNIDIISSKKEALLLMLLPIASLEIILIYFFRIILMNYKSVKAQLLQIDLRKTLCQFIQSYADYAKDIREKSSTSLEKFESIIFSGILTTDENLPSTFDGLEQIIKAVKAAKPS</sequence>
<evidence type="ECO:0000313" key="2">
    <source>
        <dbReference type="EMBL" id="MCW7551636.1"/>
    </source>
</evidence>
<dbReference type="RefSeq" id="WP_262566668.1">
    <property type="nucleotide sequence ID" value="NZ_JAPFCC010000001.1"/>
</dbReference>
<dbReference type="Proteomes" id="UP001209854">
    <property type="component" value="Unassembled WGS sequence"/>
</dbReference>
<keyword evidence="1" id="KW-0812">Transmembrane</keyword>
<name>A0ABT3MQH7_9GAMM</name>
<keyword evidence="3" id="KW-1185">Reference proteome</keyword>
<evidence type="ECO:0000256" key="1">
    <source>
        <dbReference type="SAM" id="Phobius"/>
    </source>
</evidence>
<keyword evidence="1" id="KW-0472">Membrane</keyword>
<dbReference type="EMBL" id="JAPFCC010000001">
    <property type="protein sequence ID" value="MCW7551636.1"/>
    <property type="molecule type" value="Genomic_DNA"/>
</dbReference>
<protein>
    <submittedName>
        <fullName evidence="2">Uncharacterized protein</fullName>
    </submittedName>
</protein>
<evidence type="ECO:0000313" key="3">
    <source>
        <dbReference type="Proteomes" id="UP001209854"/>
    </source>
</evidence>